<dbReference type="PANTHER" id="PTHR31350">
    <property type="entry name" value="SI:DKEY-261L7.2"/>
    <property type="match status" value="1"/>
</dbReference>
<protein>
    <submittedName>
        <fullName evidence="3">Protein sirB1</fullName>
    </submittedName>
</protein>
<evidence type="ECO:0000256" key="1">
    <source>
        <dbReference type="ARBA" id="ARBA00007100"/>
    </source>
</evidence>
<feature type="domain" description="Protein SirB1 N-terminal" evidence="2">
    <location>
        <begin position="42"/>
        <end position="193"/>
    </location>
</feature>
<dbReference type="AlphaFoldDB" id="A0A6J4VEB1"/>
<comment type="similarity">
    <text evidence="1">Belongs to the UPF0162 family.</text>
</comment>
<gene>
    <name evidence="3" type="ORF">AVDCRST_MAG81-3028</name>
</gene>
<accession>A0A6J4VEB1</accession>
<reference evidence="3" key="1">
    <citation type="submission" date="2020-02" db="EMBL/GenBank/DDBJ databases">
        <authorList>
            <person name="Meier V. D."/>
        </authorList>
    </citation>
    <scope>NUCLEOTIDE SEQUENCE</scope>
    <source>
        <strain evidence="3">AVDCRST_MAG81</strain>
    </source>
</reference>
<name>A0A6J4VEB1_9CYAN</name>
<dbReference type="Pfam" id="PF13369">
    <property type="entry name" value="Transglut_core2"/>
    <property type="match status" value="1"/>
</dbReference>
<dbReference type="PANTHER" id="PTHR31350:SF21">
    <property type="entry name" value="F-BOX ONLY PROTEIN 21"/>
    <property type="match status" value="1"/>
</dbReference>
<evidence type="ECO:0000313" key="3">
    <source>
        <dbReference type="EMBL" id="CAA9573106.1"/>
    </source>
</evidence>
<dbReference type="Gene3D" id="1.25.40.10">
    <property type="entry name" value="Tetratricopeptide repeat domain"/>
    <property type="match status" value="1"/>
</dbReference>
<sequence length="274" mass="31418">MDFSLARQRFYQAVRQPEAEINLAAVALYIAQEEYPDLEVDSYLNALDTMAAEVQERLPAEAYPLRIIGAINQYLYQDLGFAGNTVDYYNPRNSFLNEVIERRIGIPITLSLVYLEIAQRIDFPMVGVGMPGHLLIRPTQGEMAVYIDAFEKGEILFSQDCQDRLAQLYGHPMEMLPQFIQPVSSHQFLVRLLTNLKHIYLSQSQWSKSLAAVERILIIDPNAVGELRDRGILYYQLGRWPEACQDLETYLAHRPALEDIGPIRQLLNRMGRKV</sequence>
<dbReference type="SUPFAM" id="SSF48452">
    <property type="entry name" value="TPR-like"/>
    <property type="match status" value="1"/>
</dbReference>
<dbReference type="EMBL" id="CADCWO010000103">
    <property type="protein sequence ID" value="CAA9573106.1"/>
    <property type="molecule type" value="Genomic_DNA"/>
</dbReference>
<proteinExistence type="inferred from homology"/>
<organism evidence="3">
    <name type="scientific">uncultured Synechococcales cyanobacterium</name>
    <dbReference type="NCBI Taxonomy" id="1936017"/>
    <lineage>
        <taxon>Bacteria</taxon>
        <taxon>Bacillati</taxon>
        <taxon>Cyanobacteriota</taxon>
        <taxon>Cyanophyceae</taxon>
        <taxon>Synechococcales</taxon>
        <taxon>environmental samples</taxon>
    </lineage>
</organism>
<dbReference type="Pfam" id="PF13371">
    <property type="entry name" value="TPR_9"/>
    <property type="match status" value="1"/>
</dbReference>
<evidence type="ECO:0000259" key="2">
    <source>
        <dbReference type="Pfam" id="PF13369"/>
    </source>
</evidence>
<dbReference type="InterPro" id="IPR011990">
    <property type="entry name" value="TPR-like_helical_dom_sf"/>
</dbReference>
<dbReference type="InterPro" id="IPR032698">
    <property type="entry name" value="SirB1_N"/>
</dbReference>